<feature type="transmembrane region" description="Helical" evidence="1">
    <location>
        <begin position="65"/>
        <end position="84"/>
    </location>
</feature>
<accession>A0AAD1RJZ4</accession>
<keyword evidence="1" id="KW-0472">Membrane</keyword>
<keyword evidence="1" id="KW-0812">Transmembrane</keyword>
<dbReference type="AlphaFoldDB" id="A0AAD1RJZ4"/>
<evidence type="ECO:0000313" key="2">
    <source>
        <dbReference type="EMBL" id="CAH2273020.1"/>
    </source>
</evidence>
<dbReference type="Proteomes" id="UP001295444">
    <property type="component" value="Chromosome 03"/>
</dbReference>
<evidence type="ECO:0000256" key="1">
    <source>
        <dbReference type="SAM" id="Phobius"/>
    </source>
</evidence>
<protein>
    <submittedName>
        <fullName evidence="2">Cis-aconitate decarboxylase-like</fullName>
    </submittedName>
</protein>
<evidence type="ECO:0000313" key="3">
    <source>
        <dbReference type="Proteomes" id="UP001295444"/>
    </source>
</evidence>
<reference evidence="2" key="1">
    <citation type="submission" date="2022-03" db="EMBL/GenBank/DDBJ databases">
        <authorList>
            <person name="Alioto T."/>
            <person name="Alioto T."/>
            <person name="Gomez Garrido J."/>
        </authorList>
    </citation>
    <scope>NUCLEOTIDE SEQUENCE</scope>
</reference>
<keyword evidence="1" id="KW-1133">Transmembrane helix</keyword>
<keyword evidence="3" id="KW-1185">Reference proteome</keyword>
<sequence>MGLHSHEIQHQPQNNKEMELVSNLQTMNITSNRTYAAFQYSVSNENPNYTDYKPVEKELIPIPKAVLYILMAGLVVVAAVYAIVGHLIKDLAHDIADCILGPQAEGKDCSVDMLKTTNTTFLPVAGPSINVYQVQEQDQVCVFISKSCECQKERTTIREDEAQ</sequence>
<proteinExistence type="predicted"/>
<gene>
    <name evidence="2" type="ORF">PECUL_23A038178</name>
</gene>
<dbReference type="EMBL" id="OW240914">
    <property type="protein sequence ID" value="CAH2273020.1"/>
    <property type="molecule type" value="Genomic_DNA"/>
</dbReference>
<name>A0AAD1RJZ4_PELCU</name>
<organism evidence="2 3">
    <name type="scientific">Pelobates cultripes</name>
    <name type="common">Western spadefoot toad</name>
    <dbReference type="NCBI Taxonomy" id="61616"/>
    <lineage>
        <taxon>Eukaryota</taxon>
        <taxon>Metazoa</taxon>
        <taxon>Chordata</taxon>
        <taxon>Craniata</taxon>
        <taxon>Vertebrata</taxon>
        <taxon>Euteleostomi</taxon>
        <taxon>Amphibia</taxon>
        <taxon>Batrachia</taxon>
        <taxon>Anura</taxon>
        <taxon>Pelobatoidea</taxon>
        <taxon>Pelobatidae</taxon>
        <taxon>Pelobates</taxon>
    </lineage>
</organism>